<accession>A0A388LQH6</accession>
<feature type="compositionally biased region" description="Acidic residues" evidence="1">
    <location>
        <begin position="65"/>
        <end position="77"/>
    </location>
</feature>
<keyword evidence="3" id="KW-1185">Reference proteome</keyword>
<dbReference type="Proteomes" id="UP000265515">
    <property type="component" value="Unassembled WGS sequence"/>
</dbReference>
<dbReference type="Gramene" id="GBG84567">
    <property type="protein sequence ID" value="GBG84567"/>
    <property type="gene ID" value="CBR_g38849"/>
</dbReference>
<evidence type="ECO:0000313" key="3">
    <source>
        <dbReference type="Proteomes" id="UP000265515"/>
    </source>
</evidence>
<gene>
    <name evidence="2" type="ORF">CBR_g38849</name>
</gene>
<dbReference type="AlphaFoldDB" id="A0A388LQH6"/>
<organism evidence="2 3">
    <name type="scientific">Chara braunii</name>
    <name type="common">Braun's stonewort</name>
    <dbReference type="NCBI Taxonomy" id="69332"/>
    <lineage>
        <taxon>Eukaryota</taxon>
        <taxon>Viridiplantae</taxon>
        <taxon>Streptophyta</taxon>
        <taxon>Charophyceae</taxon>
        <taxon>Charales</taxon>
        <taxon>Characeae</taxon>
        <taxon>Chara</taxon>
    </lineage>
</organism>
<feature type="compositionally biased region" description="Acidic residues" evidence="1">
    <location>
        <begin position="99"/>
        <end position="112"/>
    </location>
</feature>
<evidence type="ECO:0000256" key="1">
    <source>
        <dbReference type="SAM" id="MobiDB-lite"/>
    </source>
</evidence>
<proteinExistence type="predicted"/>
<evidence type="ECO:0000313" key="2">
    <source>
        <dbReference type="EMBL" id="GBG84567.1"/>
    </source>
</evidence>
<name>A0A388LQH6_CHABU</name>
<dbReference type="EMBL" id="BFEA01000481">
    <property type="protein sequence ID" value="GBG84567.1"/>
    <property type="molecule type" value="Genomic_DNA"/>
</dbReference>
<feature type="compositionally biased region" description="Basic and acidic residues" evidence="1">
    <location>
        <begin position="46"/>
        <end position="64"/>
    </location>
</feature>
<sequence length="159" mass="17265">MTKSAGIRTSSGGGGRPGILVPPGGATCVETEGRSSGFDTGSGDGAELHGREGGGEMEEGKEREEGEEEEEEGEEGEEGGKTNLIELLEGKEGAKGDMDIGDDETEETEDDAGFGKSSDEFGSENIVRMMSTTMRRQWRWRHRWSAAFRQNVKTMRFNH</sequence>
<feature type="compositionally biased region" description="Polar residues" evidence="1">
    <location>
        <begin position="1"/>
        <end position="10"/>
    </location>
</feature>
<feature type="compositionally biased region" description="Basic and acidic residues" evidence="1">
    <location>
        <begin position="88"/>
        <end position="98"/>
    </location>
</feature>
<reference evidence="2 3" key="1">
    <citation type="journal article" date="2018" name="Cell">
        <title>The Chara Genome: Secondary Complexity and Implications for Plant Terrestrialization.</title>
        <authorList>
            <person name="Nishiyama T."/>
            <person name="Sakayama H."/>
            <person name="Vries J.D."/>
            <person name="Buschmann H."/>
            <person name="Saint-Marcoux D."/>
            <person name="Ullrich K.K."/>
            <person name="Haas F.B."/>
            <person name="Vanderstraeten L."/>
            <person name="Becker D."/>
            <person name="Lang D."/>
            <person name="Vosolsobe S."/>
            <person name="Rombauts S."/>
            <person name="Wilhelmsson P.K.I."/>
            <person name="Janitza P."/>
            <person name="Kern R."/>
            <person name="Heyl A."/>
            <person name="Rumpler F."/>
            <person name="Villalobos L.I.A.C."/>
            <person name="Clay J.M."/>
            <person name="Skokan R."/>
            <person name="Toyoda A."/>
            <person name="Suzuki Y."/>
            <person name="Kagoshima H."/>
            <person name="Schijlen E."/>
            <person name="Tajeshwar N."/>
            <person name="Catarino B."/>
            <person name="Hetherington A.J."/>
            <person name="Saltykova A."/>
            <person name="Bonnot C."/>
            <person name="Breuninger H."/>
            <person name="Symeonidi A."/>
            <person name="Radhakrishnan G.V."/>
            <person name="Van Nieuwerburgh F."/>
            <person name="Deforce D."/>
            <person name="Chang C."/>
            <person name="Karol K.G."/>
            <person name="Hedrich R."/>
            <person name="Ulvskov P."/>
            <person name="Glockner G."/>
            <person name="Delwiche C.F."/>
            <person name="Petrasek J."/>
            <person name="Van de Peer Y."/>
            <person name="Friml J."/>
            <person name="Beilby M."/>
            <person name="Dolan L."/>
            <person name="Kohara Y."/>
            <person name="Sugano S."/>
            <person name="Fujiyama A."/>
            <person name="Delaux P.-M."/>
            <person name="Quint M."/>
            <person name="TheiBen G."/>
            <person name="Hagemann M."/>
            <person name="Harholt J."/>
            <person name="Dunand C."/>
            <person name="Zachgo S."/>
            <person name="Langdale J."/>
            <person name="Maumus F."/>
            <person name="Straeten D.V.D."/>
            <person name="Gould S.B."/>
            <person name="Rensing S.A."/>
        </authorList>
    </citation>
    <scope>NUCLEOTIDE SEQUENCE [LARGE SCALE GENOMIC DNA]</scope>
    <source>
        <strain evidence="2 3">S276</strain>
    </source>
</reference>
<protein>
    <submittedName>
        <fullName evidence="2">Uncharacterized protein</fullName>
    </submittedName>
</protein>
<feature type="region of interest" description="Disordered" evidence="1">
    <location>
        <begin position="1"/>
        <end position="120"/>
    </location>
</feature>
<comment type="caution">
    <text evidence="2">The sequence shown here is derived from an EMBL/GenBank/DDBJ whole genome shotgun (WGS) entry which is preliminary data.</text>
</comment>